<keyword evidence="2" id="KW-1185">Reference proteome</keyword>
<gene>
    <name evidence="1" type="ORF">NDU88_002260</name>
</gene>
<dbReference type="PANTHER" id="PTHR19446">
    <property type="entry name" value="REVERSE TRANSCRIPTASES"/>
    <property type="match status" value="1"/>
</dbReference>
<dbReference type="Proteomes" id="UP001066276">
    <property type="component" value="Chromosome 6"/>
</dbReference>
<organism evidence="1 2">
    <name type="scientific">Pleurodeles waltl</name>
    <name type="common">Iberian ribbed newt</name>
    <dbReference type="NCBI Taxonomy" id="8319"/>
    <lineage>
        <taxon>Eukaryota</taxon>
        <taxon>Metazoa</taxon>
        <taxon>Chordata</taxon>
        <taxon>Craniata</taxon>
        <taxon>Vertebrata</taxon>
        <taxon>Euteleostomi</taxon>
        <taxon>Amphibia</taxon>
        <taxon>Batrachia</taxon>
        <taxon>Caudata</taxon>
        <taxon>Salamandroidea</taxon>
        <taxon>Salamandridae</taxon>
        <taxon>Pleurodelinae</taxon>
        <taxon>Pleurodeles</taxon>
    </lineage>
</organism>
<proteinExistence type="predicted"/>
<dbReference type="EMBL" id="JANPWB010000010">
    <property type="protein sequence ID" value="KAJ1135830.1"/>
    <property type="molecule type" value="Genomic_DNA"/>
</dbReference>
<name>A0AAV7QCE1_PLEWA</name>
<evidence type="ECO:0000313" key="2">
    <source>
        <dbReference type="Proteomes" id="UP001066276"/>
    </source>
</evidence>
<protein>
    <recommendedName>
        <fullName evidence="3">Reverse transcriptase</fullName>
    </recommendedName>
</protein>
<accession>A0AAV7QCE1</accession>
<dbReference type="AlphaFoldDB" id="A0AAV7QCE1"/>
<comment type="caution">
    <text evidence="1">The sequence shown here is derived from an EMBL/GenBank/DDBJ whole genome shotgun (WGS) entry which is preliminary data.</text>
</comment>
<reference evidence="1" key="1">
    <citation type="journal article" date="2022" name="bioRxiv">
        <title>Sequencing and chromosome-scale assembly of the giantPleurodeles waltlgenome.</title>
        <authorList>
            <person name="Brown T."/>
            <person name="Elewa A."/>
            <person name="Iarovenko S."/>
            <person name="Subramanian E."/>
            <person name="Araus A.J."/>
            <person name="Petzold A."/>
            <person name="Susuki M."/>
            <person name="Suzuki K.-i.T."/>
            <person name="Hayashi T."/>
            <person name="Toyoda A."/>
            <person name="Oliveira C."/>
            <person name="Osipova E."/>
            <person name="Leigh N.D."/>
            <person name="Simon A."/>
            <person name="Yun M.H."/>
        </authorList>
    </citation>
    <scope>NUCLEOTIDE SEQUENCE</scope>
    <source>
        <strain evidence="1">20211129_DDA</strain>
        <tissue evidence="1">Liver</tissue>
    </source>
</reference>
<sequence>MVLQRDSTVGEIEEALGALPIGKGTGDKSIPLEFYKLFKDTIISLLLTVMQYIDQSGIVPDSRNRTNIIIFSKKGKPPEERESYYQISLINAKMFAEVLATRLSPLLPGLVSDQQHTFIPGLDTTGHTNTAIAAFDILGKKRYEAAPFRQGESIQ</sequence>
<evidence type="ECO:0000313" key="1">
    <source>
        <dbReference type="EMBL" id="KAJ1135830.1"/>
    </source>
</evidence>
<evidence type="ECO:0008006" key="3">
    <source>
        <dbReference type="Google" id="ProtNLM"/>
    </source>
</evidence>